<sequence length="251" mass="28569">MSKIFFVLFPGAFGNQEEKYIDFWFQHVIQKISQWAEVSEREIHIVKICYQGKTLEHCVRGILKQVENIPDGTAIPICYSMGGPIMECVAMKRPKLFVHPIGIATTGLGMTLGGIFKTLFTIWNIFLVGLFTQTLIMTPRAIDRLFFGGRGSEEEKKEIVKHIHPQSIWMIFELIVLLLFRTFNGKKEHPSLSFSLFFSATVLVPAKCPIASHTRFGTNVSIVQIPNTYHGVILQKHFISPFLEKVLKTIL</sequence>
<evidence type="ECO:0000313" key="3">
    <source>
        <dbReference type="Proteomes" id="UP000034616"/>
    </source>
</evidence>
<dbReference type="SUPFAM" id="SSF53474">
    <property type="entry name" value="alpha/beta-Hydrolases"/>
    <property type="match status" value="1"/>
</dbReference>
<protein>
    <submittedName>
        <fullName evidence="2">Uncharacterized protein</fullName>
    </submittedName>
</protein>
<comment type="caution">
    <text evidence="2">The sequence shown here is derived from an EMBL/GenBank/DDBJ whole genome shotgun (WGS) entry which is preliminary data.</text>
</comment>
<organism evidence="2 3">
    <name type="scientific">Candidatus Uhrbacteria bacterium GW2011_GWC2_41_11</name>
    <dbReference type="NCBI Taxonomy" id="1618985"/>
    <lineage>
        <taxon>Bacteria</taxon>
        <taxon>Candidatus Uhriibacteriota</taxon>
    </lineage>
</organism>
<gene>
    <name evidence="2" type="ORF">UU35_C0002G0073</name>
</gene>
<feature type="transmembrane region" description="Helical" evidence="1">
    <location>
        <begin position="122"/>
        <end position="142"/>
    </location>
</feature>
<keyword evidence="1" id="KW-0472">Membrane</keyword>
<proteinExistence type="predicted"/>
<dbReference type="AlphaFoldDB" id="A0A0G0XIP3"/>
<reference evidence="2 3" key="1">
    <citation type="journal article" date="2015" name="Nature">
        <title>rRNA introns, odd ribosomes, and small enigmatic genomes across a large radiation of phyla.</title>
        <authorList>
            <person name="Brown C.T."/>
            <person name="Hug L.A."/>
            <person name="Thomas B.C."/>
            <person name="Sharon I."/>
            <person name="Castelle C.J."/>
            <person name="Singh A."/>
            <person name="Wilkins M.J."/>
            <person name="Williams K.H."/>
            <person name="Banfield J.F."/>
        </authorList>
    </citation>
    <scope>NUCLEOTIDE SEQUENCE [LARGE SCALE GENOMIC DNA]</scope>
</reference>
<dbReference type="Proteomes" id="UP000034616">
    <property type="component" value="Unassembled WGS sequence"/>
</dbReference>
<feature type="transmembrane region" description="Helical" evidence="1">
    <location>
        <begin position="96"/>
        <end position="116"/>
    </location>
</feature>
<accession>A0A0G0XIP3</accession>
<dbReference type="EMBL" id="LCAH01000002">
    <property type="protein sequence ID" value="KKR87572.1"/>
    <property type="molecule type" value="Genomic_DNA"/>
</dbReference>
<dbReference type="InterPro" id="IPR029058">
    <property type="entry name" value="AB_hydrolase_fold"/>
</dbReference>
<keyword evidence="1" id="KW-1133">Transmembrane helix</keyword>
<evidence type="ECO:0000256" key="1">
    <source>
        <dbReference type="SAM" id="Phobius"/>
    </source>
</evidence>
<keyword evidence="1" id="KW-0812">Transmembrane</keyword>
<evidence type="ECO:0000313" key="2">
    <source>
        <dbReference type="EMBL" id="KKR87572.1"/>
    </source>
</evidence>
<name>A0A0G0XIP3_9BACT</name>